<evidence type="ECO:0000259" key="8">
    <source>
        <dbReference type="Pfam" id="PF01757"/>
    </source>
</evidence>
<reference evidence="9 10" key="1">
    <citation type="submission" date="2018-08" db="EMBL/GenBank/DDBJ databases">
        <title>A genome reference for cultivated species of the human gut microbiota.</title>
        <authorList>
            <person name="Zou Y."/>
            <person name="Xue W."/>
            <person name="Luo G."/>
        </authorList>
    </citation>
    <scope>NUCLEOTIDE SEQUENCE [LARGE SCALE GENOMIC DNA]</scope>
    <source>
        <strain evidence="9 10">AF24-12</strain>
    </source>
</reference>
<feature type="transmembrane region" description="Helical" evidence="7">
    <location>
        <begin position="264"/>
        <end position="284"/>
    </location>
</feature>
<evidence type="ECO:0000256" key="2">
    <source>
        <dbReference type="ARBA" id="ARBA00007400"/>
    </source>
</evidence>
<evidence type="ECO:0000256" key="5">
    <source>
        <dbReference type="ARBA" id="ARBA00022989"/>
    </source>
</evidence>
<keyword evidence="3" id="KW-1003">Cell membrane</keyword>
<proteinExistence type="inferred from homology"/>
<keyword evidence="4 7" id="KW-0812">Transmembrane</keyword>
<keyword evidence="9" id="KW-0808">Transferase</keyword>
<evidence type="ECO:0000256" key="4">
    <source>
        <dbReference type="ARBA" id="ARBA00022692"/>
    </source>
</evidence>
<keyword evidence="6 7" id="KW-0472">Membrane</keyword>
<dbReference type="GO" id="GO:0005886">
    <property type="term" value="C:plasma membrane"/>
    <property type="evidence" value="ECO:0007669"/>
    <property type="project" value="UniProtKB-SubCell"/>
</dbReference>
<feature type="transmembrane region" description="Helical" evidence="7">
    <location>
        <begin position="41"/>
        <end position="64"/>
    </location>
</feature>
<feature type="transmembrane region" description="Helical" evidence="7">
    <location>
        <begin position="206"/>
        <end position="222"/>
    </location>
</feature>
<name>A0A3E5DYM8_9BACT</name>
<protein>
    <submittedName>
        <fullName evidence="9">Acyltransferase</fullName>
    </submittedName>
</protein>
<evidence type="ECO:0000256" key="7">
    <source>
        <dbReference type="SAM" id="Phobius"/>
    </source>
</evidence>
<dbReference type="Pfam" id="PF01757">
    <property type="entry name" value="Acyl_transf_3"/>
    <property type="match status" value="1"/>
</dbReference>
<dbReference type="PANTHER" id="PTHR40074:SF2">
    <property type="entry name" value="O-ACETYLTRANSFERASE WECH"/>
    <property type="match status" value="1"/>
</dbReference>
<organism evidence="9 10">
    <name type="scientific">Segatella copri</name>
    <dbReference type="NCBI Taxonomy" id="165179"/>
    <lineage>
        <taxon>Bacteria</taxon>
        <taxon>Pseudomonadati</taxon>
        <taxon>Bacteroidota</taxon>
        <taxon>Bacteroidia</taxon>
        <taxon>Bacteroidales</taxon>
        <taxon>Prevotellaceae</taxon>
        <taxon>Segatella</taxon>
    </lineage>
</organism>
<dbReference type="PANTHER" id="PTHR40074">
    <property type="entry name" value="O-ACETYLTRANSFERASE WECH"/>
    <property type="match status" value="1"/>
</dbReference>
<feature type="transmembrane region" description="Helical" evidence="7">
    <location>
        <begin position="184"/>
        <end position="200"/>
    </location>
</feature>
<dbReference type="AlphaFoldDB" id="A0A3E5DYM8"/>
<comment type="similarity">
    <text evidence="2">Belongs to the acyltransferase 3 family.</text>
</comment>
<feature type="transmembrane region" description="Helical" evidence="7">
    <location>
        <begin position="160"/>
        <end position="179"/>
    </location>
</feature>
<sequence>MLRFPLAILVVFVHGFGADIDVSELHASGLTGLALYDYIRLFFSVVIARSAVPIFFVISGYLLFRKVEEYSKQVYVGKLKKRWHSLVIPYLSWNVLIVLWTLAFKLGGILLHGKPWSGFGDYFLQNGCLHMLWDSSVWDERTTWLGVETHNSGPVLLPFWYMRDLIMMVVLSPAFFWLIKRLRFFFILLLMAVYAFDIRVAWMSGTFTAAGLFFGCGAYFAIMKQDFTDVLWKWRYAIVPLAVILMAMQTYTGSAMGDSVSRMIHPWLVIIQSAALIIVASAMCRHQGLYRWNKKLAGTSFFIYALHPFLLFHVIAIINKVAPMSDAWYMQTFCYLTAPLACVMVCVGVYWGMRMYMPSVMRVLMGERNDVNKQRKNPNP</sequence>
<feature type="transmembrane region" description="Helical" evidence="7">
    <location>
        <begin position="85"/>
        <end position="111"/>
    </location>
</feature>
<dbReference type="GO" id="GO:0016413">
    <property type="term" value="F:O-acetyltransferase activity"/>
    <property type="evidence" value="ECO:0007669"/>
    <property type="project" value="TreeGrafter"/>
</dbReference>
<dbReference type="RefSeq" id="WP_117587499.1">
    <property type="nucleotide sequence ID" value="NZ_QRVA01000023.1"/>
</dbReference>
<feature type="transmembrane region" description="Helical" evidence="7">
    <location>
        <begin position="296"/>
        <end position="318"/>
    </location>
</feature>
<comment type="caution">
    <text evidence="9">The sequence shown here is derived from an EMBL/GenBank/DDBJ whole genome shotgun (WGS) entry which is preliminary data.</text>
</comment>
<dbReference type="Proteomes" id="UP000283872">
    <property type="component" value="Unassembled WGS sequence"/>
</dbReference>
<gene>
    <name evidence="9" type="ORF">DWY11_09950</name>
</gene>
<evidence type="ECO:0000256" key="6">
    <source>
        <dbReference type="ARBA" id="ARBA00023136"/>
    </source>
</evidence>
<feature type="transmembrane region" description="Helical" evidence="7">
    <location>
        <begin position="330"/>
        <end position="352"/>
    </location>
</feature>
<keyword evidence="9" id="KW-0012">Acyltransferase</keyword>
<keyword evidence="5 7" id="KW-1133">Transmembrane helix</keyword>
<evidence type="ECO:0000256" key="1">
    <source>
        <dbReference type="ARBA" id="ARBA00004651"/>
    </source>
</evidence>
<comment type="subcellular location">
    <subcellularLocation>
        <location evidence="1">Cell membrane</location>
        <topology evidence="1">Multi-pass membrane protein</topology>
    </subcellularLocation>
</comment>
<dbReference type="EMBL" id="QRVA01000023">
    <property type="protein sequence ID" value="RGS14852.1"/>
    <property type="molecule type" value="Genomic_DNA"/>
</dbReference>
<feature type="domain" description="Acyltransferase 3" evidence="8">
    <location>
        <begin position="2"/>
        <end position="344"/>
    </location>
</feature>
<evidence type="ECO:0000313" key="9">
    <source>
        <dbReference type="EMBL" id="RGS14852.1"/>
    </source>
</evidence>
<accession>A0A3E5DYM8</accession>
<evidence type="ECO:0000313" key="10">
    <source>
        <dbReference type="Proteomes" id="UP000283872"/>
    </source>
</evidence>
<evidence type="ECO:0000256" key="3">
    <source>
        <dbReference type="ARBA" id="ARBA00022475"/>
    </source>
</evidence>
<dbReference type="GO" id="GO:0009246">
    <property type="term" value="P:enterobacterial common antigen biosynthetic process"/>
    <property type="evidence" value="ECO:0007669"/>
    <property type="project" value="TreeGrafter"/>
</dbReference>
<dbReference type="InterPro" id="IPR002656">
    <property type="entry name" value="Acyl_transf_3_dom"/>
</dbReference>
<feature type="transmembrane region" description="Helical" evidence="7">
    <location>
        <begin position="234"/>
        <end position="252"/>
    </location>
</feature>